<gene>
    <name evidence="3" type="ORF">ACFOPH_07840</name>
</gene>
<feature type="signal peptide" evidence="2">
    <location>
        <begin position="1"/>
        <end position="16"/>
    </location>
</feature>
<keyword evidence="2" id="KW-0732">Signal</keyword>
<evidence type="ECO:0000256" key="1">
    <source>
        <dbReference type="SAM" id="MobiDB-lite"/>
    </source>
</evidence>
<dbReference type="EMBL" id="JBHRVV010000001">
    <property type="protein sequence ID" value="MFC3458153.1"/>
    <property type="molecule type" value="Genomic_DNA"/>
</dbReference>
<accession>A0ABV7PG55</accession>
<evidence type="ECO:0000313" key="4">
    <source>
        <dbReference type="Proteomes" id="UP001595665"/>
    </source>
</evidence>
<name>A0ABV7PG55_9BURK</name>
<evidence type="ECO:0008006" key="5">
    <source>
        <dbReference type="Google" id="ProtNLM"/>
    </source>
</evidence>
<comment type="caution">
    <text evidence="3">The sequence shown here is derived from an EMBL/GenBank/DDBJ whole genome shotgun (WGS) entry which is preliminary data.</text>
</comment>
<protein>
    <recommendedName>
        <fullName evidence="5">Thyroglobulin type-1 domain-containing protein</fullName>
    </recommendedName>
</protein>
<dbReference type="Proteomes" id="UP001595665">
    <property type="component" value="Unassembled WGS sequence"/>
</dbReference>
<feature type="region of interest" description="Disordered" evidence="1">
    <location>
        <begin position="79"/>
        <end position="104"/>
    </location>
</feature>
<keyword evidence="4" id="KW-1185">Reference proteome</keyword>
<feature type="chain" id="PRO_5046123597" description="Thyroglobulin type-1 domain-containing protein" evidence="2">
    <location>
        <begin position="17"/>
        <end position="104"/>
    </location>
</feature>
<dbReference type="RefSeq" id="WP_379734591.1">
    <property type="nucleotide sequence ID" value="NZ_JBHRVV010000001.1"/>
</dbReference>
<sequence length="104" mass="11513">MLVLLLCAIALAPAAAREGTQASERQIKQRIIDESIASYPGRCPCPYNVTRNGSACGGRSAWSRKGGYAPICYEREVTREMVSERRKQERGPAREENSRRVAAD</sequence>
<organism evidence="3 4">
    <name type="scientific">Massilia haematophila</name>
    <dbReference type="NCBI Taxonomy" id="457923"/>
    <lineage>
        <taxon>Bacteria</taxon>
        <taxon>Pseudomonadati</taxon>
        <taxon>Pseudomonadota</taxon>
        <taxon>Betaproteobacteria</taxon>
        <taxon>Burkholderiales</taxon>
        <taxon>Oxalobacteraceae</taxon>
        <taxon>Telluria group</taxon>
        <taxon>Massilia</taxon>
    </lineage>
</organism>
<evidence type="ECO:0000256" key="2">
    <source>
        <dbReference type="SAM" id="SignalP"/>
    </source>
</evidence>
<evidence type="ECO:0000313" key="3">
    <source>
        <dbReference type="EMBL" id="MFC3458153.1"/>
    </source>
</evidence>
<reference evidence="4" key="1">
    <citation type="journal article" date="2019" name="Int. J. Syst. Evol. Microbiol.">
        <title>The Global Catalogue of Microorganisms (GCM) 10K type strain sequencing project: providing services to taxonomists for standard genome sequencing and annotation.</title>
        <authorList>
            <consortium name="The Broad Institute Genomics Platform"/>
            <consortium name="The Broad Institute Genome Sequencing Center for Infectious Disease"/>
            <person name="Wu L."/>
            <person name="Ma J."/>
        </authorList>
    </citation>
    <scope>NUCLEOTIDE SEQUENCE [LARGE SCALE GENOMIC DNA]</scope>
    <source>
        <strain evidence="4">CCM 7480</strain>
    </source>
</reference>
<proteinExistence type="predicted"/>